<reference evidence="2 3" key="1">
    <citation type="submission" date="2020-08" db="EMBL/GenBank/DDBJ databases">
        <title>Sequencing the genomes of 1000 actinobacteria strains.</title>
        <authorList>
            <person name="Klenk H.-P."/>
        </authorList>
    </citation>
    <scope>NUCLEOTIDE SEQUENCE [LARGE SCALE GENOMIC DNA]</scope>
    <source>
        <strain evidence="2 3">DSM 22826</strain>
    </source>
</reference>
<dbReference type="Pfam" id="PF11139">
    <property type="entry name" value="SfLAP"/>
    <property type="match status" value="1"/>
</dbReference>
<evidence type="ECO:0000256" key="1">
    <source>
        <dbReference type="SAM" id="Phobius"/>
    </source>
</evidence>
<organism evidence="2 3">
    <name type="scientific">Paeniglutamicibacter cryotolerans</name>
    <dbReference type="NCBI Taxonomy" id="670079"/>
    <lineage>
        <taxon>Bacteria</taxon>
        <taxon>Bacillati</taxon>
        <taxon>Actinomycetota</taxon>
        <taxon>Actinomycetes</taxon>
        <taxon>Micrococcales</taxon>
        <taxon>Micrococcaceae</taxon>
        <taxon>Paeniglutamicibacter</taxon>
    </lineage>
</organism>
<dbReference type="EMBL" id="JACHVS010000002">
    <property type="protein sequence ID" value="MBB2996983.1"/>
    <property type="molecule type" value="Genomic_DNA"/>
</dbReference>
<feature type="transmembrane region" description="Helical" evidence="1">
    <location>
        <begin position="155"/>
        <end position="173"/>
    </location>
</feature>
<keyword evidence="1" id="KW-0812">Transmembrane</keyword>
<proteinExistence type="predicted"/>
<keyword evidence="1" id="KW-0472">Membrane</keyword>
<name>A0A839QN15_9MICC</name>
<feature type="transmembrane region" description="Helical" evidence="1">
    <location>
        <begin position="29"/>
        <end position="49"/>
    </location>
</feature>
<evidence type="ECO:0000313" key="3">
    <source>
        <dbReference type="Proteomes" id="UP000523000"/>
    </source>
</evidence>
<comment type="caution">
    <text evidence="2">The sequence shown here is derived from an EMBL/GenBank/DDBJ whole genome shotgun (WGS) entry which is preliminary data.</text>
</comment>
<dbReference type="Proteomes" id="UP000523000">
    <property type="component" value="Unassembled WGS sequence"/>
</dbReference>
<accession>A0A839QN15</accession>
<evidence type="ECO:0000313" key="2">
    <source>
        <dbReference type="EMBL" id="MBB2996983.1"/>
    </source>
</evidence>
<protein>
    <submittedName>
        <fullName evidence="2">Uncharacterized protein YneF (UPF0154 family)</fullName>
    </submittedName>
</protein>
<gene>
    <name evidence="2" type="ORF">E9229_003230</name>
</gene>
<sequence length="176" mass="18342">MAGIAIVITFFAVAAYALPAPTTKKPEYLAGIALIIVGAGLVILGIVNWRRSAGKPIGTGPKWLQAVGRLGPWSSLALALGLNLRPKSILLGAAGGIFLANPSLSRASSVAVLVIYSVVAASTVGAPIIATLIAPNEMEKKLLAVRNWMEKNNKVISLLIAIMIGIFIIGYGMTRL</sequence>
<keyword evidence="1" id="KW-1133">Transmembrane helix</keyword>
<dbReference type="AlphaFoldDB" id="A0A839QN15"/>
<keyword evidence="3" id="KW-1185">Reference proteome</keyword>
<feature type="transmembrane region" description="Helical" evidence="1">
    <location>
        <begin position="110"/>
        <end position="134"/>
    </location>
</feature>
<dbReference type="InterPro" id="IPR021315">
    <property type="entry name" value="Gap/Sap"/>
</dbReference>